<evidence type="ECO:0000313" key="3">
    <source>
        <dbReference type="Proteomes" id="UP000789833"/>
    </source>
</evidence>
<dbReference type="Gene3D" id="2.60.120.10">
    <property type="entry name" value="Jelly Rolls"/>
    <property type="match status" value="1"/>
</dbReference>
<dbReference type="InterPro" id="IPR014710">
    <property type="entry name" value="RmlC-like_jellyroll"/>
</dbReference>
<dbReference type="RefSeq" id="WP_230500861.1">
    <property type="nucleotide sequence ID" value="NZ_CAKJTJ010000007.1"/>
</dbReference>
<organism evidence="2 3">
    <name type="scientific">Sutcliffiella rhizosphaerae</name>
    <dbReference type="NCBI Taxonomy" id="2880967"/>
    <lineage>
        <taxon>Bacteria</taxon>
        <taxon>Bacillati</taxon>
        <taxon>Bacillota</taxon>
        <taxon>Bacilli</taxon>
        <taxon>Bacillales</taxon>
        <taxon>Bacillaceae</taxon>
        <taxon>Sutcliffiella</taxon>
    </lineage>
</organism>
<dbReference type="InterPro" id="IPR025499">
    <property type="entry name" value="KdgF"/>
</dbReference>
<accession>A0ABM8YM94</accession>
<proteinExistence type="predicted"/>
<sequence length="101" mass="11195">MIGTWEEVETGVRRKIHPPGKNMMMMEVQFEEGAVGAAHSHPHEQYTYCLKGKLQFTLGDKNIVLTQGESLFIPSGVVHGVVALESSTLLDAFTPLREDLL</sequence>
<dbReference type="PIRSF" id="PIRSF029883">
    <property type="entry name" value="KdgF"/>
    <property type="match status" value="1"/>
</dbReference>
<reference evidence="2 3" key="1">
    <citation type="submission" date="2021-10" db="EMBL/GenBank/DDBJ databases">
        <authorList>
            <person name="Criscuolo A."/>
        </authorList>
    </citation>
    <scope>NUCLEOTIDE SEQUENCE [LARGE SCALE GENOMIC DNA]</scope>
    <source>
        <strain evidence="3">CIP 111883</strain>
    </source>
</reference>
<protein>
    <recommendedName>
        <fullName evidence="1">Cupin type-2 domain-containing protein</fullName>
    </recommendedName>
</protein>
<dbReference type="EMBL" id="CAKJTJ010000007">
    <property type="protein sequence ID" value="CAG9620952.1"/>
    <property type="molecule type" value="Genomic_DNA"/>
</dbReference>
<dbReference type="InterPro" id="IPR013096">
    <property type="entry name" value="Cupin_2"/>
</dbReference>
<dbReference type="PANTHER" id="PTHR40112:SF1">
    <property type="entry name" value="H2HPP ISOMERASE"/>
    <property type="match status" value="1"/>
</dbReference>
<feature type="domain" description="Cupin type-2" evidence="1">
    <location>
        <begin position="27"/>
        <end position="85"/>
    </location>
</feature>
<dbReference type="SUPFAM" id="SSF51182">
    <property type="entry name" value="RmlC-like cupins"/>
    <property type="match status" value="1"/>
</dbReference>
<comment type="caution">
    <text evidence="2">The sequence shown here is derived from an EMBL/GenBank/DDBJ whole genome shotgun (WGS) entry which is preliminary data.</text>
</comment>
<name>A0ABM8YM94_9BACI</name>
<keyword evidence="3" id="KW-1185">Reference proteome</keyword>
<dbReference type="CDD" id="cd02238">
    <property type="entry name" value="cupin_KdgF"/>
    <property type="match status" value="1"/>
</dbReference>
<dbReference type="PANTHER" id="PTHR40112">
    <property type="entry name" value="H2HPP ISOMERASE"/>
    <property type="match status" value="1"/>
</dbReference>
<dbReference type="InterPro" id="IPR052535">
    <property type="entry name" value="Bacilysin_H2HPP_isomerase"/>
</dbReference>
<evidence type="ECO:0000313" key="2">
    <source>
        <dbReference type="EMBL" id="CAG9620952.1"/>
    </source>
</evidence>
<gene>
    <name evidence="2" type="ORF">BACCIP111883_01724</name>
</gene>
<dbReference type="Proteomes" id="UP000789833">
    <property type="component" value="Unassembled WGS sequence"/>
</dbReference>
<dbReference type="Pfam" id="PF07883">
    <property type="entry name" value="Cupin_2"/>
    <property type="match status" value="1"/>
</dbReference>
<evidence type="ECO:0000259" key="1">
    <source>
        <dbReference type="Pfam" id="PF07883"/>
    </source>
</evidence>
<dbReference type="InterPro" id="IPR011051">
    <property type="entry name" value="RmlC_Cupin_sf"/>
</dbReference>